<accession>A0A9N9I7M5</accession>
<organism evidence="1 2">
    <name type="scientific">Cetraspora pellucida</name>
    <dbReference type="NCBI Taxonomy" id="1433469"/>
    <lineage>
        <taxon>Eukaryota</taxon>
        <taxon>Fungi</taxon>
        <taxon>Fungi incertae sedis</taxon>
        <taxon>Mucoromycota</taxon>
        <taxon>Glomeromycotina</taxon>
        <taxon>Glomeromycetes</taxon>
        <taxon>Diversisporales</taxon>
        <taxon>Gigasporaceae</taxon>
        <taxon>Cetraspora</taxon>
    </lineage>
</organism>
<dbReference type="Proteomes" id="UP000789759">
    <property type="component" value="Unassembled WGS sequence"/>
</dbReference>
<evidence type="ECO:0000313" key="1">
    <source>
        <dbReference type="EMBL" id="CAG8722789.1"/>
    </source>
</evidence>
<comment type="caution">
    <text evidence="1">The sequence shown here is derived from an EMBL/GenBank/DDBJ whole genome shotgun (WGS) entry which is preliminary data.</text>
</comment>
<feature type="non-terminal residue" evidence="1">
    <location>
        <position position="58"/>
    </location>
</feature>
<proteinExistence type="predicted"/>
<gene>
    <name evidence="1" type="ORF">CPELLU_LOCUS12999</name>
</gene>
<name>A0A9N9I7M5_9GLOM</name>
<dbReference type="EMBL" id="CAJVQA010013246">
    <property type="protein sequence ID" value="CAG8722789.1"/>
    <property type="molecule type" value="Genomic_DNA"/>
</dbReference>
<sequence length="58" mass="7034">MSFVFPGINITFEDFVQKLLKIKFKDFEKPAKTDQEKRNKGKVFEYFLYELVSHNRMI</sequence>
<dbReference type="AlphaFoldDB" id="A0A9N9I7M5"/>
<protein>
    <submittedName>
        <fullName evidence="1">21219_t:CDS:1</fullName>
    </submittedName>
</protein>
<reference evidence="1" key="1">
    <citation type="submission" date="2021-06" db="EMBL/GenBank/DDBJ databases">
        <authorList>
            <person name="Kallberg Y."/>
            <person name="Tangrot J."/>
            <person name="Rosling A."/>
        </authorList>
    </citation>
    <scope>NUCLEOTIDE SEQUENCE</scope>
    <source>
        <strain evidence="1">FL966</strain>
    </source>
</reference>
<evidence type="ECO:0000313" key="2">
    <source>
        <dbReference type="Proteomes" id="UP000789759"/>
    </source>
</evidence>
<keyword evidence="2" id="KW-1185">Reference proteome</keyword>